<evidence type="ECO:0000313" key="1">
    <source>
        <dbReference type="EMBL" id="TKK83854.1"/>
    </source>
</evidence>
<protein>
    <submittedName>
        <fullName evidence="1">Uncharacterized protein</fullName>
    </submittedName>
</protein>
<evidence type="ECO:0000313" key="2">
    <source>
        <dbReference type="Proteomes" id="UP000308705"/>
    </source>
</evidence>
<dbReference type="OrthoDB" id="3537366at2"/>
<keyword evidence="2" id="KW-1185">Reference proteome</keyword>
<organism evidence="1 2">
    <name type="scientific">Herbidospora galbida</name>
    <dbReference type="NCBI Taxonomy" id="2575442"/>
    <lineage>
        <taxon>Bacteria</taxon>
        <taxon>Bacillati</taxon>
        <taxon>Actinomycetota</taxon>
        <taxon>Actinomycetes</taxon>
        <taxon>Streptosporangiales</taxon>
        <taxon>Streptosporangiaceae</taxon>
        <taxon>Herbidospora</taxon>
    </lineage>
</organism>
<gene>
    <name evidence="1" type="ORF">FDA94_32010</name>
</gene>
<dbReference type="RefSeq" id="WP_137250797.1">
    <property type="nucleotide sequence ID" value="NZ_SZQA01000040.1"/>
</dbReference>
<proteinExistence type="predicted"/>
<dbReference type="EMBL" id="SZQA01000040">
    <property type="protein sequence ID" value="TKK83854.1"/>
    <property type="molecule type" value="Genomic_DNA"/>
</dbReference>
<accession>A0A4U3M7A9</accession>
<reference evidence="1 2" key="1">
    <citation type="submission" date="2019-04" db="EMBL/GenBank/DDBJ databases">
        <title>Herbidospora sp. NEAU-GS14.nov., a novel actinomycete isolated from soil.</title>
        <authorList>
            <person name="Han L."/>
        </authorList>
    </citation>
    <scope>NUCLEOTIDE SEQUENCE [LARGE SCALE GENOMIC DNA]</scope>
    <source>
        <strain evidence="1 2">NEAU-GS14</strain>
    </source>
</reference>
<sequence>MVVLCPGEKLAALTVTDKATLQAIWKVSQPSDAKQFGGPITLNDPQGFAKVEVSMGSAVPEAIDATAELVDGLQFGSAFGVDDVPETLTGTNDVIDADDKRVTEDEFREQVHDEYC</sequence>
<dbReference type="AlphaFoldDB" id="A0A4U3M7A9"/>
<dbReference type="Proteomes" id="UP000308705">
    <property type="component" value="Unassembled WGS sequence"/>
</dbReference>
<comment type="caution">
    <text evidence="1">The sequence shown here is derived from an EMBL/GenBank/DDBJ whole genome shotgun (WGS) entry which is preliminary data.</text>
</comment>
<name>A0A4U3M7A9_9ACTN</name>